<proteinExistence type="predicted"/>
<keyword evidence="4" id="KW-1185">Reference proteome</keyword>
<keyword evidence="2" id="KW-0732">Signal</keyword>
<comment type="caution">
    <text evidence="3">The sequence shown here is derived from an EMBL/GenBank/DDBJ whole genome shotgun (WGS) entry which is preliminary data.</text>
</comment>
<organism evidence="3 4">
    <name type="scientific">Anaerotruncus massiliensis</name>
    <name type="common">ex Togo et al. 2019</name>
    <dbReference type="NCBI Taxonomy" id="1673720"/>
    <lineage>
        <taxon>Bacteria</taxon>
        <taxon>Bacillati</taxon>
        <taxon>Bacillota</taxon>
        <taxon>Clostridia</taxon>
        <taxon>Eubacteriales</taxon>
        <taxon>Oscillospiraceae</taxon>
        <taxon>Anaerotruncus</taxon>
    </lineage>
</organism>
<dbReference type="Proteomes" id="UP000602181">
    <property type="component" value="Unassembled WGS sequence"/>
</dbReference>
<protein>
    <recommendedName>
        <fullName evidence="5">Secreted protein</fullName>
    </recommendedName>
</protein>
<evidence type="ECO:0000313" key="3">
    <source>
        <dbReference type="EMBL" id="MBC3937994.1"/>
    </source>
</evidence>
<evidence type="ECO:0008006" key="5">
    <source>
        <dbReference type="Google" id="ProtNLM"/>
    </source>
</evidence>
<gene>
    <name evidence="3" type="ORF">H8R05_03640</name>
</gene>
<sequence>MNRTVAVLLALTLFLTGCAHPASTPAASSAPESAAFGAPSAPPEPEAPEAGSGTDGASSKAETSAPAAVADVDVLPSGIRDLTYAEALADPDFGGCVPRELVEGFAVREAHRGADSLFISFEQAVGNADYRELVLSASRAEPGDGERTVDVDAVESYDVHLYEIPWADSVPEKYMETFDHPLFRAEDLSPQVLARRVYDHRELGDEHVAADFSVLCKGGVTIRVMARNIDALALFDLLQSLPAVTAGQDAAG</sequence>
<dbReference type="EMBL" id="JACOIH010000003">
    <property type="protein sequence ID" value="MBC3937994.1"/>
    <property type="molecule type" value="Genomic_DNA"/>
</dbReference>
<feature type="signal peptide" evidence="2">
    <location>
        <begin position="1"/>
        <end position="21"/>
    </location>
</feature>
<feature type="compositionally biased region" description="Low complexity" evidence="1">
    <location>
        <begin position="22"/>
        <end position="39"/>
    </location>
</feature>
<evidence type="ECO:0000256" key="2">
    <source>
        <dbReference type="SAM" id="SignalP"/>
    </source>
</evidence>
<accession>A0ABR7AC53</accession>
<feature type="chain" id="PRO_5045917431" description="Secreted protein" evidence="2">
    <location>
        <begin position="22"/>
        <end position="252"/>
    </location>
</feature>
<dbReference type="RefSeq" id="WP_147437514.1">
    <property type="nucleotide sequence ID" value="NZ_JACOIH010000003.1"/>
</dbReference>
<evidence type="ECO:0000313" key="4">
    <source>
        <dbReference type="Proteomes" id="UP000602181"/>
    </source>
</evidence>
<dbReference type="PROSITE" id="PS51257">
    <property type="entry name" value="PROKAR_LIPOPROTEIN"/>
    <property type="match status" value="1"/>
</dbReference>
<reference evidence="3 4" key="1">
    <citation type="submission" date="2020-08" db="EMBL/GenBank/DDBJ databases">
        <authorList>
            <person name="Liu C."/>
            <person name="Sun Q."/>
        </authorList>
    </citation>
    <scope>NUCLEOTIDE SEQUENCE [LARGE SCALE GENOMIC DNA]</scope>
    <source>
        <strain evidence="3 4">22A2-44</strain>
    </source>
</reference>
<name>A0ABR7AC53_9FIRM</name>
<evidence type="ECO:0000256" key="1">
    <source>
        <dbReference type="SAM" id="MobiDB-lite"/>
    </source>
</evidence>
<feature type="region of interest" description="Disordered" evidence="1">
    <location>
        <begin position="22"/>
        <end position="67"/>
    </location>
</feature>